<proteinExistence type="predicted"/>
<evidence type="ECO:0000313" key="2">
    <source>
        <dbReference type="Proteomes" id="UP000013243"/>
    </source>
</evidence>
<protein>
    <submittedName>
        <fullName evidence="1">Polysaccharide deacetylase</fullName>
    </submittedName>
</protein>
<dbReference type="EMBL" id="CP015231">
    <property type="protein sequence ID" value="ANP42488.1"/>
    <property type="molecule type" value="Genomic_DNA"/>
</dbReference>
<dbReference type="GO" id="GO:0005975">
    <property type="term" value="P:carbohydrate metabolic process"/>
    <property type="evidence" value="ECO:0007669"/>
    <property type="project" value="InterPro"/>
</dbReference>
<dbReference type="RefSeq" id="WP_046002708.1">
    <property type="nucleotide sequence ID" value="NZ_CP015231.1"/>
</dbReference>
<dbReference type="InterPro" id="IPR011330">
    <property type="entry name" value="Glyco_hydro/deAcase_b/a-brl"/>
</dbReference>
<geneLocation type="plasmid" evidence="1 2">
    <name>unnamed1</name>
</geneLocation>
<dbReference type="Gene3D" id="3.20.20.370">
    <property type="entry name" value="Glycoside hydrolase/deacetylase"/>
    <property type="match status" value="1"/>
</dbReference>
<dbReference type="AlphaFoldDB" id="A0A1B1A7H8"/>
<dbReference type="SUPFAM" id="SSF88713">
    <property type="entry name" value="Glycoside hydrolase/deacetylase"/>
    <property type="match status" value="1"/>
</dbReference>
<gene>
    <name evidence="1" type="ORF">K529_017095</name>
</gene>
<sequence length="252" mass="28151">MTQGWDALDAELAHWATEGLRLPLWWRDDDAIAPTEALARLEALATRLDLPVHLAVIPETAQQELAQAVAQSSHLIPVVHGWAHKNHASADKKKCEFPSTRPVDEALNAAEQGMDRLKHLFGPALQPMFVPPWNRISPAMLPWLAGLGFAAVSTYGPRKRVQAAPGLVQINTHIDPIDWKHGRGLVPEEHLLTRLVDTLIARRTGQQDNAEPLGLLTHHLVHSAEVWEFCETLLRRLLDGPAHPWRFNERIG</sequence>
<dbReference type="KEGG" id="rmb:K529_017095"/>
<organism evidence="1 2">
    <name type="scientific">Tritonibacter mobilis F1926</name>
    <dbReference type="NCBI Taxonomy" id="1265309"/>
    <lineage>
        <taxon>Bacteria</taxon>
        <taxon>Pseudomonadati</taxon>
        <taxon>Pseudomonadota</taxon>
        <taxon>Alphaproteobacteria</taxon>
        <taxon>Rhodobacterales</taxon>
        <taxon>Paracoccaceae</taxon>
        <taxon>Tritonibacter</taxon>
    </lineage>
</organism>
<reference evidence="1 2" key="1">
    <citation type="journal article" date="2016" name="ISME J.">
        <title>Global occurrence and heterogeneity of the Roseobacter-clade species Ruegeria mobilis.</title>
        <authorList>
            <person name="Sonnenschein E."/>
            <person name="Gram L."/>
        </authorList>
    </citation>
    <scope>NUCLEOTIDE SEQUENCE [LARGE SCALE GENOMIC DNA]</scope>
    <source>
        <strain evidence="1 2">F1926</strain>
        <plasmid evidence="1 2">unnamed1</plasmid>
    </source>
</reference>
<accession>A0A1B1A7H8</accession>
<dbReference type="InterPro" id="IPR049591">
    <property type="entry name" value="CE4_u4-like"/>
</dbReference>
<keyword evidence="1" id="KW-0614">Plasmid</keyword>
<dbReference type="CDD" id="cd10928">
    <property type="entry name" value="CE4_u4"/>
    <property type="match status" value="1"/>
</dbReference>
<evidence type="ECO:0000313" key="1">
    <source>
        <dbReference type="EMBL" id="ANP42488.1"/>
    </source>
</evidence>
<name>A0A1B1A7H8_9RHOB</name>
<dbReference type="GeneID" id="28251586"/>
<dbReference type="Proteomes" id="UP000013243">
    <property type="component" value="Plasmid unnamed1"/>
</dbReference>
<dbReference type="OrthoDB" id="6086702at2"/>